<dbReference type="InterPro" id="IPR012808">
    <property type="entry name" value="CHP02453"/>
</dbReference>
<proteinExistence type="predicted"/>
<dbReference type="Pfam" id="PF09365">
    <property type="entry name" value="DUF2461"/>
    <property type="match status" value="1"/>
</dbReference>
<dbReference type="Proteomes" id="UP000317982">
    <property type="component" value="Unassembled WGS sequence"/>
</dbReference>
<dbReference type="RefSeq" id="WP_142706472.1">
    <property type="nucleotide sequence ID" value="NZ_VIRS01000015.1"/>
</dbReference>
<organism evidence="1 2">
    <name type="scientific">Cryptosporangium phraense</name>
    <dbReference type="NCBI Taxonomy" id="2593070"/>
    <lineage>
        <taxon>Bacteria</taxon>
        <taxon>Bacillati</taxon>
        <taxon>Actinomycetota</taxon>
        <taxon>Actinomycetes</taxon>
        <taxon>Cryptosporangiales</taxon>
        <taxon>Cryptosporangiaceae</taxon>
        <taxon>Cryptosporangium</taxon>
    </lineage>
</organism>
<evidence type="ECO:0000313" key="2">
    <source>
        <dbReference type="Proteomes" id="UP000317982"/>
    </source>
</evidence>
<dbReference type="EMBL" id="VIRS01000015">
    <property type="protein sequence ID" value="TQS42986.1"/>
    <property type="molecule type" value="Genomic_DNA"/>
</dbReference>
<gene>
    <name evidence="1" type="ORF">FL583_21335</name>
</gene>
<reference evidence="1 2" key="1">
    <citation type="submission" date="2019-07" db="EMBL/GenBank/DDBJ databases">
        <title>Cryptosporangium phraense sp. nov., isolated from plant litter.</title>
        <authorList>
            <person name="Suriyachadkun C."/>
        </authorList>
    </citation>
    <scope>NUCLEOTIDE SEQUENCE [LARGE SCALE GENOMIC DNA]</scope>
    <source>
        <strain evidence="1 2">A-T 5661</strain>
    </source>
</reference>
<keyword evidence="2" id="KW-1185">Reference proteome</keyword>
<dbReference type="AlphaFoldDB" id="A0A545ANW5"/>
<evidence type="ECO:0000313" key="1">
    <source>
        <dbReference type="EMBL" id="TQS42986.1"/>
    </source>
</evidence>
<protein>
    <submittedName>
        <fullName evidence="1">DUF2461 domain-containing protein</fullName>
    </submittedName>
</protein>
<dbReference type="InParanoid" id="A0A545ANW5"/>
<comment type="caution">
    <text evidence="1">The sequence shown here is derived from an EMBL/GenBank/DDBJ whole genome shotgun (WGS) entry which is preliminary data.</text>
</comment>
<dbReference type="OrthoDB" id="9794241at2"/>
<accession>A0A545ANW5</accession>
<dbReference type="PANTHER" id="PTHR36452:SF1">
    <property type="entry name" value="DUF2461 DOMAIN-CONTAINING PROTEIN"/>
    <property type="match status" value="1"/>
</dbReference>
<sequence>MARFEGFDAGVAGWFVGLENDNSREYFTAHRAYYESAVRGQLTALLDDLRDEFGGETKVFRQHRDVRFAADKSPYKTQTYGVLSGSSLSPTGFYLGVSADGLTAGGGYWRMARDQLERYRAAVDADLEKRIAASGLEQWGETLATAPRGYARDHPQIDALRRKSVTLGRRRPVDGGIGADEGRAFVAGTWRATVPVLEWLATHVGASTTA</sequence>
<name>A0A545ANW5_9ACTN</name>
<dbReference type="PANTHER" id="PTHR36452">
    <property type="entry name" value="CHROMOSOME 12, WHOLE GENOME SHOTGUN SEQUENCE"/>
    <property type="match status" value="1"/>
</dbReference>